<dbReference type="GO" id="GO:0004540">
    <property type="term" value="F:RNA nuclease activity"/>
    <property type="evidence" value="ECO:0007669"/>
    <property type="project" value="InterPro"/>
</dbReference>
<dbReference type="InterPro" id="IPR008201">
    <property type="entry name" value="HepT-like"/>
</dbReference>
<name>A0A974WIX5_9BACT</name>
<keyword evidence="4" id="KW-0547">Nucleotide-binding</keyword>
<proteinExistence type="inferred from homology"/>
<dbReference type="PANTHER" id="PTHR34139:SF1">
    <property type="entry name" value="RNASE MJ1380-RELATED"/>
    <property type="match status" value="1"/>
</dbReference>
<evidence type="ECO:0000256" key="6">
    <source>
        <dbReference type="ARBA" id="ARBA00024207"/>
    </source>
</evidence>
<evidence type="ECO:0000256" key="5">
    <source>
        <dbReference type="ARBA" id="ARBA00022801"/>
    </source>
</evidence>
<keyword evidence="1" id="KW-0597">Phosphoprotein</keyword>
<dbReference type="Gene3D" id="1.20.120.580">
    <property type="entry name" value="bsu32300-like"/>
    <property type="match status" value="1"/>
</dbReference>
<evidence type="ECO:0000313" key="7">
    <source>
        <dbReference type="EMBL" id="QSE97967.1"/>
    </source>
</evidence>
<evidence type="ECO:0000256" key="2">
    <source>
        <dbReference type="ARBA" id="ARBA00022649"/>
    </source>
</evidence>
<dbReference type="GO" id="GO:0110001">
    <property type="term" value="C:toxin-antitoxin complex"/>
    <property type="evidence" value="ECO:0007669"/>
    <property type="project" value="InterPro"/>
</dbReference>
<dbReference type="InterPro" id="IPR051813">
    <property type="entry name" value="HepT_RNase_toxin"/>
</dbReference>
<evidence type="ECO:0000256" key="1">
    <source>
        <dbReference type="ARBA" id="ARBA00022553"/>
    </source>
</evidence>
<dbReference type="GO" id="GO:0016787">
    <property type="term" value="F:hydrolase activity"/>
    <property type="evidence" value="ECO:0007669"/>
    <property type="project" value="UniProtKB-KW"/>
</dbReference>
<dbReference type="KEGG" id="fuv:JR347_02470"/>
<keyword evidence="5" id="KW-0378">Hydrolase</keyword>
<protein>
    <submittedName>
        <fullName evidence="7">DUF86 domain-containing protein</fullName>
    </submittedName>
</protein>
<evidence type="ECO:0000256" key="3">
    <source>
        <dbReference type="ARBA" id="ARBA00022722"/>
    </source>
</evidence>
<keyword evidence="8" id="KW-1185">Reference proteome</keyword>
<dbReference type="AlphaFoldDB" id="A0A974WIX5"/>
<accession>A0A974WIX5</accession>
<gene>
    <name evidence="7" type="ORF">JR347_02470</name>
</gene>
<keyword evidence="2" id="KW-1277">Toxin-antitoxin system</keyword>
<reference evidence="7" key="1">
    <citation type="submission" date="2021-02" db="EMBL/GenBank/DDBJ databases">
        <title>Fulvivirga sp. S481 isolated from sea water.</title>
        <authorList>
            <person name="Bae S.S."/>
            <person name="Baek K."/>
        </authorList>
    </citation>
    <scope>NUCLEOTIDE SEQUENCE</scope>
    <source>
        <strain evidence="7">S481</strain>
    </source>
</reference>
<keyword evidence="3" id="KW-0540">Nuclease</keyword>
<organism evidence="7 8">
    <name type="scientific">Fulvivirga lutea</name>
    <dbReference type="NCBI Taxonomy" id="2810512"/>
    <lineage>
        <taxon>Bacteria</taxon>
        <taxon>Pseudomonadati</taxon>
        <taxon>Bacteroidota</taxon>
        <taxon>Cytophagia</taxon>
        <taxon>Cytophagales</taxon>
        <taxon>Fulvivirgaceae</taxon>
        <taxon>Fulvivirga</taxon>
    </lineage>
</organism>
<evidence type="ECO:0000256" key="4">
    <source>
        <dbReference type="ARBA" id="ARBA00022741"/>
    </source>
</evidence>
<dbReference type="EMBL" id="CP070608">
    <property type="protein sequence ID" value="QSE97967.1"/>
    <property type="molecule type" value="Genomic_DNA"/>
</dbReference>
<dbReference type="PANTHER" id="PTHR34139">
    <property type="entry name" value="UPF0331 PROTEIN MJ0127"/>
    <property type="match status" value="1"/>
</dbReference>
<dbReference type="Proteomes" id="UP000662783">
    <property type="component" value="Chromosome"/>
</dbReference>
<comment type="similarity">
    <text evidence="6">Belongs to the HepT RNase toxin family.</text>
</comment>
<dbReference type="InterPro" id="IPR037038">
    <property type="entry name" value="HepT-like_sf"/>
</dbReference>
<sequence>MLTAMNRISEYISGLSFEEFQSNYLVSDAVVRNFEVIGEASKNVPDEIKKRHTELPWKNMAGLRNIIAHQYFGVDYHTLWQIAKEDLPKNKRDLISIMGKEGIHY</sequence>
<dbReference type="Pfam" id="PF01934">
    <property type="entry name" value="HepT-like"/>
    <property type="match status" value="1"/>
</dbReference>
<dbReference type="GO" id="GO:0000166">
    <property type="term" value="F:nucleotide binding"/>
    <property type="evidence" value="ECO:0007669"/>
    <property type="project" value="UniProtKB-KW"/>
</dbReference>
<evidence type="ECO:0000313" key="8">
    <source>
        <dbReference type="Proteomes" id="UP000662783"/>
    </source>
</evidence>